<dbReference type="Pfam" id="PF00003">
    <property type="entry name" value="7tm_3"/>
    <property type="match status" value="1"/>
</dbReference>
<comment type="caution">
    <text evidence="13">The sequence shown here is derived from an EMBL/GenBank/DDBJ whole genome shotgun (WGS) entry which is preliminary data.</text>
</comment>
<gene>
    <name evidence="13" type="ORF">HPG69_002884</name>
</gene>
<dbReference type="PANTHER" id="PTHR24061">
    <property type="entry name" value="CALCIUM-SENSING RECEPTOR-RELATED"/>
    <property type="match status" value="1"/>
</dbReference>
<sequence length="504" mass="56726">MSAQVSYTSTAVSLSDKTEFPSFLRTISSDQSWAQRVALLLSYFNWTWVGIVTQDDDFGIQGSSLLITELEKMGACKEFLITIPTSKSWENIEYNKELLRASTAKVIVMFLISLSVPCTYERVSLSDIRGKIWIRSSVQENEVKLSNYKENMFIKTFWEENFGCKWPSQDLDLQRNSTDTGEDMWKGQRCPTLAGKTITCTPNWIFIDKNASWYRIIDLSHAALVDIPQTSSFITSGMCIFRPRRGRKYPSMSTETFLNDILNWQETPNVSFYSVKIGYIDPMAPKDKELMINKSTIIWMRGAAQALKQLCGLEKQLSLANLAHCQTNVELNVFGFGIVFTVAISSVLAKIITVVLAFRAKKPGTTICGIWVGTSPPFLNKDSHSEPGFIVIECNKGSITAYYCVLGYMGFLALVSFIVACLARSLPDSFSEAKFITFSMLVFCGVWISFLPTYHSSNGRAKVTVEIFSILASSAALFTFIFILKCCLILLRPEKNVQGYLKKR</sequence>
<dbReference type="Pfam" id="PF01094">
    <property type="entry name" value="ANF_receptor"/>
    <property type="match status" value="1"/>
</dbReference>
<evidence type="ECO:0000256" key="10">
    <source>
        <dbReference type="ARBA" id="ARBA00023224"/>
    </source>
</evidence>
<comment type="subcellular location">
    <subcellularLocation>
        <location evidence="1">Cell membrane</location>
        <topology evidence="1">Multi-pass membrane protein</topology>
    </subcellularLocation>
</comment>
<feature type="transmembrane region" description="Helical" evidence="11">
    <location>
        <begin position="467"/>
        <end position="491"/>
    </location>
</feature>
<dbReference type="PROSITE" id="PS50259">
    <property type="entry name" value="G_PROTEIN_RECEP_F3_4"/>
    <property type="match status" value="1"/>
</dbReference>
<reference evidence="13 14" key="1">
    <citation type="journal article" date="2020" name="Mol. Biol. Evol.">
        <title>Interspecific Gene Flow and the Evolution of Specialization in Black and White Rhinoceros.</title>
        <authorList>
            <person name="Moodley Y."/>
            <person name="Westbury M.V."/>
            <person name="Russo I.M."/>
            <person name="Gopalakrishnan S."/>
            <person name="Rakotoarivelo A."/>
            <person name="Olsen R.A."/>
            <person name="Prost S."/>
            <person name="Tunstall T."/>
            <person name="Ryder O.A."/>
            <person name="Dalen L."/>
            <person name="Bruford M.W."/>
        </authorList>
    </citation>
    <scope>NUCLEOTIDE SEQUENCE [LARGE SCALE GENOMIC DNA]</scope>
    <source>
        <strain evidence="13">SBR-YM</strain>
        <tissue evidence="13">Skin</tissue>
    </source>
</reference>
<evidence type="ECO:0000256" key="1">
    <source>
        <dbReference type="ARBA" id="ARBA00004651"/>
    </source>
</evidence>
<keyword evidence="4" id="KW-0732">Signal</keyword>
<keyword evidence="14" id="KW-1185">Reference proteome</keyword>
<dbReference type="SUPFAM" id="SSF53822">
    <property type="entry name" value="Periplasmic binding protein-like I"/>
    <property type="match status" value="1"/>
</dbReference>
<feature type="domain" description="G-protein coupled receptors family 3 profile" evidence="12">
    <location>
        <begin position="367"/>
        <end position="504"/>
    </location>
</feature>
<dbReference type="PRINTS" id="PR00248">
    <property type="entry name" value="GPCRMGR"/>
</dbReference>
<dbReference type="InterPro" id="IPR000068">
    <property type="entry name" value="GPCR_3_Ca_sens_rcpt-rel"/>
</dbReference>
<dbReference type="GO" id="GO:0005886">
    <property type="term" value="C:plasma membrane"/>
    <property type="evidence" value="ECO:0007669"/>
    <property type="project" value="UniProtKB-SubCell"/>
</dbReference>
<protein>
    <recommendedName>
        <fullName evidence="12">G-protein coupled receptors family 3 profile domain-containing protein</fullName>
    </recommendedName>
</protein>
<evidence type="ECO:0000256" key="6">
    <source>
        <dbReference type="ARBA" id="ARBA00023040"/>
    </source>
</evidence>
<evidence type="ECO:0000256" key="5">
    <source>
        <dbReference type="ARBA" id="ARBA00022989"/>
    </source>
</evidence>
<dbReference type="InterPro" id="IPR000337">
    <property type="entry name" value="GPCR_3"/>
</dbReference>
<dbReference type="InterPro" id="IPR028082">
    <property type="entry name" value="Peripla_BP_I"/>
</dbReference>
<keyword evidence="9" id="KW-0325">Glycoprotein</keyword>
<keyword evidence="6" id="KW-0297">G-protein coupled receptor</keyword>
<dbReference type="InterPro" id="IPR001828">
    <property type="entry name" value="ANF_lig-bd_rcpt"/>
</dbReference>
<feature type="transmembrane region" description="Helical" evidence="11">
    <location>
        <begin position="399"/>
        <end position="423"/>
    </location>
</feature>
<evidence type="ECO:0000313" key="13">
    <source>
        <dbReference type="EMBL" id="KAF5918242.1"/>
    </source>
</evidence>
<name>A0A7J7ER20_DICBM</name>
<feature type="transmembrane region" description="Helical" evidence="11">
    <location>
        <begin position="333"/>
        <end position="356"/>
    </location>
</feature>
<evidence type="ECO:0000256" key="7">
    <source>
        <dbReference type="ARBA" id="ARBA00023136"/>
    </source>
</evidence>
<keyword evidence="7 11" id="KW-0472">Membrane</keyword>
<evidence type="ECO:0000256" key="3">
    <source>
        <dbReference type="ARBA" id="ARBA00022692"/>
    </source>
</evidence>
<evidence type="ECO:0000259" key="12">
    <source>
        <dbReference type="PROSITE" id="PS50259"/>
    </source>
</evidence>
<dbReference type="InterPro" id="IPR017978">
    <property type="entry name" value="GPCR_3_C"/>
</dbReference>
<proteinExistence type="predicted"/>
<dbReference type="AlphaFoldDB" id="A0A7J7ER20"/>
<evidence type="ECO:0000256" key="9">
    <source>
        <dbReference type="ARBA" id="ARBA00023180"/>
    </source>
</evidence>
<dbReference type="Proteomes" id="UP000551758">
    <property type="component" value="Unassembled WGS sequence"/>
</dbReference>
<keyword evidence="5 11" id="KW-1133">Transmembrane helix</keyword>
<keyword evidence="3 11" id="KW-0812">Transmembrane</keyword>
<keyword evidence="8" id="KW-0675">Receptor</keyword>
<keyword evidence="2" id="KW-1003">Cell membrane</keyword>
<dbReference type="Gene3D" id="3.40.50.2300">
    <property type="match status" value="2"/>
</dbReference>
<keyword evidence="10" id="KW-0807">Transducer</keyword>
<evidence type="ECO:0000256" key="4">
    <source>
        <dbReference type="ARBA" id="ARBA00022729"/>
    </source>
</evidence>
<dbReference type="GO" id="GO:0004930">
    <property type="term" value="F:G protein-coupled receptor activity"/>
    <property type="evidence" value="ECO:0007669"/>
    <property type="project" value="UniProtKB-KW"/>
</dbReference>
<organism evidence="13 14">
    <name type="scientific">Diceros bicornis minor</name>
    <name type="common">South-central black rhinoceros</name>
    <dbReference type="NCBI Taxonomy" id="77932"/>
    <lineage>
        <taxon>Eukaryota</taxon>
        <taxon>Metazoa</taxon>
        <taxon>Chordata</taxon>
        <taxon>Craniata</taxon>
        <taxon>Vertebrata</taxon>
        <taxon>Euteleostomi</taxon>
        <taxon>Mammalia</taxon>
        <taxon>Eutheria</taxon>
        <taxon>Laurasiatheria</taxon>
        <taxon>Perissodactyla</taxon>
        <taxon>Rhinocerotidae</taxon>
        <taxon>Diceros</taxon>
    </lineage>
</organism>
<evidence type="ECO:0000256" key="8">
    <source>
        <dbReference type="ARBA" id="ARBA00023170"/>
    </source>
</evidence>
<feature type="transmembrane region" description="Helical" evidence="11">
    <location>
        <begin position="435"/>
        <end position="455"/>
    </location>
</feature>
<evidence type="ECO:0000313" key="14">
    <source>
        <dbReference type="Proteomes" id="UP000551758"/>
    </source>
</evidence>
<evidence type="ECO:0000256" key="2">
    <source>
        <dbReference type="ARBA" id="ARBA00022475"/>
    </source>
</evidence>
<evidence type="ECO:0000256" key="11">
    <source>
        <dbReference type="SAM" id="Phobius"/>
    </source>
</evidence>
<dbReference type="PANTHER" id="PTHR24061:SF599">
    <property type="entry name" value="G-PROTEIN COUPLED RECEPTORS FAMILY 3 PROFILE DOMAIN-CONTAINING PROTEIN"/>
    <property type="match status" value="1"/>
</dbReference>
<dbReference type="EMBL" id="JACDTQ010002466">
    <property type="protein sequence ID" value="KAF5918242.1"/>
    <property type="molecule type" value="Genomic_DNA"/>
</dbReference>
<accession>A0A7J7ER20</accession>